<evidence type="ECO:0000256" key="1">
    <source>
        <dbReference type="SAM" id="MobiDB-lite"/>
    </source>
</evidence>
<accession>A0A0G4HMD8</accession>
<dbReference type="AlphaFoldDB" id="A0A0G4HMD8"/>
<dbReference type="PANTHER" id="PTHR24559:SF444">
    <property type="entry name" value="REVERSE TRANSCRIPTASE DOMAIN-CONTAINING PROTEIN"/>
    <property type="match status" value="1"/>
</dbReference>
<dbReference type="InterPro" id="IPR043502">
    <property type="entry name" value="DNA/RNA_pol_sf"/>
</dbReference>
<dbReference type="Gene3D" id="3.10.10.10">
    <property type="entry name" value="HIV Type 1 Reverse Transcriptase, subunit A, domain 1"/>
    <property type="match status" value="1"/>
</dbReference>
<protein>
    <recommendedName>
        <fullName evidence="3">Reverse transcriptase domain-containing protein</fullName>
    </recommendedName>
</protein>
<name>A0A0G4HMD8_9ALVE</name>
<reference evidence="2" key="1">
    <citation type="submission" date="2014-11" db="EMBL/GenBank/DDBJ databases">
        <authorList>
            <person name="Otto D Thomas"/>
            <person name="Naeem Raeece"/>
        </authorList>
    </citation>
    <scope>NUCLEOTIDE SEQUENCE</scope>
</reference>
<dbReference type="InterPro" id="IPR053134">
    <property type="entry name" value="RNA-dir_DNA_polymerase"/>
</dbReference>
<proteinExistence type="predicted"/>
<dbReference type="PhylomeDB" id="A0A0G4HMD8"/>
<organism evidence="2">
    <name type="scientific">Chromera velia CCMP2878</name>
    <dbReference type="NCBI Taxonomy" id="1169474"/>
    <lineage>
        <taxon>Eukaryota</taxon>
        <taxon>Sar</taxon>
        <taxon>Alveolata</taxon>
        <taxon>Colpodellida</taxon>
        <taxon>Chromeraceae</taxon>
        <taxon>Chromera</taxon>
    </lineage>
</organism>
<gene>
    <name evidence="2" type="ORF">Cvel_7468</name>
</gene>
<dbReference type="PANTHER" id="PTHR24559">
    <property type="entry name" value="TRANSPOSON TY3-I GAG-POL POLYPROTEIN"/>
    <property type="match status" value="1"/>
</dbReference>
<sequence>MLFSLRPSLRTHFRQTDVHVNGEENSPLNVTGYINLSLSSFTRPLRHTFFVCSNLNHAAILGMDFLTRNAESQSFQESKLVLRPRELGLDPEEIPLFLLSTLQKDAACLPAPLVIAAREVLAFCTGAHIRVKLPGTSALPNGAPVYMERIADALPAHLLIGNSVANVEDRELTLNIVNVSGRYAQIPKGAPLAIATLCEVITEEDEGAEEQALPPPFVLATTSAAATGGSTQGSTLHAPSMSASGQMELKGGETGGQNPAARPDELTEEEKEKAEAEIDKALEDCEHLSAKQKKELKDLLLEYRDLFPTDRNLGNIKGVEARVDVKTDTPIYERPRPVPHALRAELREGLQKLLEGGIIKPTSSPWGFPLVLIRKKTGKLRICIDYRKLNKILRKDRWPLLRIDHTLAKL</sequence>
<feature type="compositionally biased region" description="Basic and acidic residues" evidence="1">
    <location>
        <begin position="262"/>
        <end position="275"/>
    </location>
</feature>
<feature type="region of interest" description="Disordered" evidence="1">
    <location>
        <begin position="226"/>
        <end position="275"/>
    </location>
</feature>
<feature type="compositionally biased region" description="Low complexity" evidence="1">
    <location>
        <begin position="226"/>
        <end position="235"/>
    </location>
</feature>
<dbReference type="EMBL" id="CDMZ01003155">
    <property type="protein sequence ID" value="CEM45321.1"/>
    <property type="molecule type" value="Genomic_DNA"/>
</dbReference>
<evidence type="ECO:0008006" key="3">
    <source>
        <dbReference type="Google" id="ProtNLM"/>
    </source>
</evidence>
<evidence type="ECO:0000313" key="2">
    <source>
        <dbReference type="EMBL" id="CEM45321.1"/>
    </source>
</evidence>
<dbReference type="SUPFAM" id="SSF56672">
    <property type="entry name" value="DNA/RNA polymerases"/>
    <property type="match status" value="1"/>
</dbReference>
<dbReference type="VEuPathDB" id="CryptoDB:Cvel_7468"/>